<feature type="coiled-coil region" evidence="1">
    <location>
        <begin position="199"/>
        <end position="313"/>
    </location>
</feature>
<keyword evidence="4" id="KW-1185">Reference proteome</keyword>
<evidence type="ECO:0000256" key="1">
    <source>
        <dbReference type="SAM" id="Coils"/>
    </source>
</evidence>
<feature type="region of interest" description="Disordered" evidence="2">
    <location>
        <begin position="400"/>
        <end position="440"/>
    </location>
</feature>
<accession>A0ABV0JJ56</accession>
<sequence>MTEPDSSNRFWWDSQEALAEAEQTNADATQQPHEPDQGQSWEQERQALLKELEQWREAAKAADARVTHDQQQLERINQLEQALQESQACVNELRLELGERNLLKAQLASTEEVANLQQQALSQLKQELAEQQKALEAQETQALLKDQTVQELLAIIEKNALSQQGELGHLRKELAQSRRAVQAGQKLLQQEIETRQTSLEAQVLRVQELEAEILEARSLRRSVEVQLAESHQQIEALYRRLSDRAATLNQLEDHLQQAHAALEDQQQLTVTLHQTETLVSEQNATIDTLYRQIEALEIQLEQQLKIQARLQQACHELAESRDRHSSRTAELELQIGTLQEQILKSAQQAGEYEAAIQYWKDRYGTANAFAQQLKEVMEKVIADCPDELLELLMTTQSAAASQLSKPVSPTPIASPPPNKNLQVDLPAFLRKTPPANPEVS</sequence>
<keyword evidence="1" id="KW-0175">Coiled coil</keyword>
<organism evidence="3 4">
    <name type="scientific">Funiculus sociatus GB2-A5</name>
    <dbReference type="NCBI Taxonomy" id="2933946"/>
    <lineage>
        <taxon>Bacteria</taxon>
        <taxon>Bacillati</taxon>
        <taxon>Cyanobacteriota</taxon>
        <taxon>Cyanophyceae</taxon>
        <taxon>Coleofasciculales</taxon>
        <taxon>Coleofasciculaceae</taxon>
        <taxon>Funiculus</taxon>
    </lineage>
</organism>
<evidence type="ECO:0000313" key="3">
    <source>
        <dbReference type="EMBL" id="MEP0863473.1"/>
    </source>
</evidence>
<reference evidence="3 4" key="1">
    <citation type="submission" date="2022-04" db="EMBL/GenBank/DDBJ databases">
        <title>Positive selection, recombination, and allopatry shape intraspecific diversity of widespread and dominant cyanobacteria.</title>
        <authorList>
            <person name="Wei J."/>
            <person name="Shu W."/>
            <person name="Hu C."/>
        </authorList>
    </citation>
    <scope>NUCLEOTIDE SEQUENCE [LARGE SCALE GENOMIC DNA]</scope>
    <source>
        <strain evidence="3 4">GB2-A5</strain>
    </source>
</reference>
<feature type="compositionally biased region" description="Polar residues" evidence="2">
    <location>
        <begin position="22"/>
        <end position="41"/>
    </location>
</feature>
<proteinExistence type="predicted"/>
<feature type="compositionally biased region" description="Pro residues" evidence="2">
    <location>
        <begin position="408"/>
        <end position="418"/>
    </location>
</feature>
<protein>
    <recommendedName>
        <fullName evidence="5">Chromosome partition protein Smc</fullName>
    </recommendedName>
</protein>
<comment type="caution">
    <text evidence="3">The sequence shown here is derived from an EMBL/GenBank/DDBJ whole genome shotgun (WGS) entry which is preliminary data.</text>
</comment>
<feature type="region of interest" description="Disordered" evidence="2">
    <location>
        <begin position="1"/>
        <end position="46"/>
    </location>
</feature>
<evidence type="ECO:0000256" key="2">
    <source>
        <dbReference type="SAM" id="MobiDB-lite"/>
    </source>
</evidence>
<evidence type="ECO:0000313" key="4">
    <source>
        <dbReference type="Proteomes" id="UP001442494"/>
    </source>
</evidence>
<name>A0ABV0JJ56_9CYAN</name>
<evidence type="ECO:0008006" key="5">
    <source>
        <dbReference type="Google" id="ProtNLM"/>
    </source>
</evidence>
<gene>
    <name evidence="3" type="ORF">NDI37_03205</name>
</gene>
<dbReference type="EMBL" id="JAMPKK010000004">
    <property type="protein sequence ID" value="MEP0863473.1"/>
    <property type="molecule type" value="Genomic_DNA"/>
</dbReference>
<dbReference type="Proteomes" id="UP001442494">
    <property type="component" value="Unassembled WGS sequence"/>
</dbReference>
<dbReference type="RefSeq" id="WP_190422016.1">
    <property type="nucleotide sequence ID" value="NZ_JAMPKK010000004.1"/>
</dbReference>